<dbReference type="PATRIC" id="fig|1121318.3.peg.2873"/>
<gene>
    <name evidence="2" type="ORF">CLHOM_28650</name>
</gene>
<feature type="compositionally biased region" description="Polar residues" evidence="1">
    <location>
        <begin position="29"/>
        <end position="41"/>
    </location>
</feature>
<keyword evidence="3" id="KW-1185">Reference proteome</keyword>
<feature type="region of interest" description="Disordered" evidence="1">
    <location>
        <begin position="1"/>
        <end position="48"/>
    </location>
</feature>
<dbReference type="AlphaFoldDB" id="A0A0L6Z6J6"/>
<organism evidence="2 3">
    <name type="scientific">Clostridium homopropionicum DSM 5847</name>
    <dbReference type="NCBI Taxonomy" id="1121318"/>
    <lineage>
        <taxon>Bacteria</taxon>
        <taxon>Bacillati</taxon>
        <taxon>Bacillota</taxon>
        <taxon>Clostridia</taxon>
        <taxon>Eubacteriales</taxon>
        <taxon>Clostridiaceae</taxon>
        <taxon>Clostridium</taxon>
    </lineage>
</organism>
<evidence type="ECO:0000256" key="1">
    <source>
        <dbReference type="SAM" id="MobiDB-lite"/>
    </source>
</evidence>
<dbReference type="RefSeq" id="WP_175478665.1">
    <property type="nucleotide sequence ID" value="NZ_LHUR01000036.1"/>
</dbReference>
<dbReference type="NCBIfam" id="NF040908">
    <property type="entry name" value="CPC_1213_fam"/>
    <property type="match status" value="1"/>
</dbReference>
<comment type="caution">
    <text evidence="2">The sequence shown here is derived from an EMBL/GenBank/DDBJ whole genome shotgun (WGS) entry which is preliminary data.</text>
</comment>
<reference evidence="3" key="1">
    <citation type="submission" date="2015-08" db="EMBL/GenBank/DDBJ databases">
        <title>Genome sequence of the strict anaerobe Clostridium homopropionicum LuHBu1 (DSM 5847T).</title>
        <authorList>
            <person name="Poehlein A."/>
            <person name="Beck M."/>
            <person name="Schiel-Bengelsdorf B."/>
            <person name="Bengelsdorf F.R."/>
            <person name="Daniel R."/>
            <person name="Duerre P."/>
        </authorList>
    </citation>
    <scope>NUCLEOTIDE SEQUENCE [LARGE SCALE GENOMIC DNA]</scope>
    <source>
        <strain evidence="3">DSM 5847</strain>
    </source>
</reference>
<name>A0A0L6Z6J6_9CLOT</name>
<sequence length="48" mass="5515">MANNKLNKTHNDKKEDGKFKKVNIKHGQAESTRAVFNSRSPKNMEDLD</sequence>
<protein>
    <submittedName>
        <fullName evidence="2">Uncharacterized protein</fullName>
    </submittedName>
</protein>
<evidence type="ECO:0000313" key="3">
    <source>
        <dbReference type="Proteomes" id="UP000037043"/>
    </source>
</evidence>
<dbReference type="Proteomes" id="UP000037043">
    <property type="component" value="Unassembled WGS sequence"/>
</dbReference>
<proteinExistence type="predicted"/>
<dbReference type="InterPro" id="IPR053788">
    <property type="entry name" value="CPC_1213-like"/>
</dbReference>
<evidence type="ECO:0000313" key="2">
    <source>
        <dbReference type="EMBL" id="KOA18581.1"/>
    </source>
</evidence>
<feature type="compositionally biased region" description="Basic and acidic residues" evidence="1">
    <location>
        <begin position="9"/>
        <end position="19"/>
    </location>
</feature>
<dbReference type="EMBL" id="LHUR01000036">
    <property type="protein sequence ID" value="KOA18581.1"/>
    <property type="molecule type" value="Genomic_DNA"/>
</dbReference>
<accession>A0A0L6Z6J6</accession>